<accession>X0RT09</accession>
<dbReference type="InterPro" id="IPR023210">
    <property type="entry name" value="NADP_OxRdtase_dom"/>
</dbReference>
<dbReference type="PANTHER" id="PTHR43312">
    <property type="entry name" value="D-THREO-ALDOSE 1-DEHYDROGENASE"/>
    <property type="match status" value="1"/>
</dbReference>
<protein>
    <recommendedName>
        <fullName evidence="1">NADP-dependent oxidoreductase domain-containing protein</fullName>
    </recommendedName>
</protein>
<feature type="non-terminal residue" evidence="2">
    <location>
        <position position="1"/>
    </location>
</feature>
<feature type="domain" description="NADP-dependent oxidoreductase" evidence="1">
    <location>
        <begin position="2"/>
        <end position="176"/>
    </location>
</feature>
<name>X0RT09_9ZZZZ</name>
<dbReference type="AlphaFoldDB" id="X0RT09"/>
<evidence type="ECO:0000259" key="1">
    <source>
        <dbReference type="Pfam" id="PF00248"/>
    </source>
</evidence>
<reference evidence="2" key="1">
    <citation type="journal article" date="2014" name="Front. Microbiol.">
        <title>High frequency of phylogenetically diverse reductive dehalogenase-homologous genes in deep subseafloor sedimentary metagenomes.</title>
        <authorList>
            <person name="Kawai M."/>
            <person name="Futagami T."/>
            <person name="Toyoda A."/>
            <person name="Takaki Y."/>
            <person name="Nishi S."/>
            <person name="Hori S."/>
            <person name="Arai W."/>
            <person name="Tsubouchi T."/>
            <person name="Morono Y."/>
            <person name="Uchiyama I."/>
            <person name="Ito T."/>
            <person name="Fujiyama A."/>
            <person name="Inagaki F."/>
            <person name="Takami H."/>
        </authorList>
    </citation>
    <scope>NUCLEOTIDE SEQUENCE</scope>
    <source>
        <strain evidence="2">Expedition CK06-06</strain>
    </source>
</reference>
<organism evidence="2">
    <name type="scientific">marine sediment metagenome</name>
    <dbReference type="NCBI Taxonomy" id="412755"/>
    <lineage>
        <taxon>unclassified sequences</taxon>
        <taxon>metagenomes</taxon>
        <taxon>ecological metagenomes</taxon>
    </lineage>
</organism>
<comment type="caution">
    <text evidence="2">The sequence shown here is derived from an EMBL/GenBank/DDBJ whole genome shotgun (WGS) entry which is preliminary data.</text>
</comment>
<proteinExistence type="predicted"/>
<dbReference type="Gene3D" id="3.20.20.100">
    <property type="entry name" value="NADP-dependent oxidoreductase domain"/>
    <property type="match status" value="1"/>
</dbReference>
<gene>
    <name evidence="2" type="ORF">S01H1_07857</name>
</gene>
<dbReference type="InterPro" id="IPR036812">
    <property type="entry name" value="NAD(P)_OxRdtase_dom_sf"/>
</dbReference>
<dbReference type="EMBL" id="BARS01004030">
    <property type="protein sequence ID" value="GAF71959.1"/>
    <property type="molecule type" value="Genomic_DNA"/>
</dbReference>
<sequence>LNLRRTLEKRLRQLRTDYIDVFLFLGVMKEKHFTEHVKEELCRFREEGKVRAIGISTHNRKFAGKLAAEGVLDVLMIRYNAAHRGAENDIFPYLKQHDTGLISYTATRWSYLLRRPRDWPEDGRIPTADMCYRFVLSNPHVDVCLTAPSNIRQLEDNLNALEYGPLSEEDMKFMREFGDVVHRAKKWFM</sequence>
<dbReference type="SUPFAM" id="SSF51430">
    <property type="entry name" value="NAD(P)-linked oxidoreductase"/>
    <property type="match status" value="1"/>
</dbReference>
<dbReference type="Pfam" id="PF00248">
    <property type="entry name" value="Aldo_ket_red"/>
    <property type="match status" value="1"/>
</dbReference>
<evidence type="ECO:0000313" key="2">
    <source>
        <dbReference type="EMBL" id="GAF71959.1"/>
    </source>
</evidence>
<dbReference type="InterPro" id="IPR053135">
    <property type="entry name" value="AKR2_Oxidoreductase"/>
</dbReference>
<dbReference type="PANTHER" id="PTHR43312:SF1">
    <property type="entry name" value="NADP-DEPENDENT OXIDOREDUCTASE DOMAIN-CONTAINING PROTEIN"/>
    <property type="match status" value="1"/>
</dbReference>